<dbReference type="Pfam" id="PF00698">
    <property type="entry name" value="Acyl_transf_1"/>
    <property type="match status" value="2"/>
</dbReference>
<dbReference type="Gene3D" id="3.30.70.3290">
    <property type="match status" value="2"/>
</dbReference>
<dbReference type="Pfam" id="PF14765">
    <property type="entry name" value="PS-DH"/>
    <property type="match status" value="1"/>
</dbReference>
<dbReference type="InterPro" id="IPR042104">
    <property type="entry name" value="PKS_dehydratase_sf"/>
</dbReference>
<evidence type="ECO:0000256" key="5">
    <source>
        <dbReference type="ARBA" id="ARBA00023315"/>
    </source>
</evidence>
<accession>A0A7K1KXG7</accession>
<dbReference type="FunFam" id="3.40.366.10:FF:000002">
    <property type="entry name" value="Probable polyketide synthase 2"/>
    <property type="match status" value="2"/>
</dbReference>
<dbReference type="InterPro" id="IPR016035">
    <property type="entry name" value="Acyl_Trfase/lysoPLipase"/>
</dbReference>
<dbReference type="SUPFAM" id="SSF47336">
    <property type="entry name" value="ACP-like"/>
    <property type="match status" value="2"/>
</dbReference>
<dbReference type="SMART" id="SM00822">
    <property type="entry name" value="PKS_KR"/>
    <property type="match status" value="1"/>
</dbReference>
<proteinExistence type="predicted"/>
<feature type="domain" description="Ketosynthase family 3 (KS3)" evidence="8">
    <location>
        <begin position="8"/>
        <end position="417"/>
    </location>
</feature>
<dbReference type="Gene3D" id="3.40.50.720">
    <property type="entry name" value="NAD(P)-binding Rossmann-like Domain"/>
    <property type="match status" value="1"/>
</dbReference>
<dbReference type="EMBL" id="WOFH01000003">
    <property type="protein sequence ID" value="MUN36757.1"/>
    <property type="molecule type" value="Genomic_DNA"/>
</dbReference>
<dbReference type="InterPro" id="IPR016036">
    <property type="entry name" value="Malonyl_transacylase_ACP-bd"/>
</dbReference>
<feature type="domain" description="Ketosynthase family 3 (KS3)" evidence="8">
    <location>
        <begin position="980"/>
        <end position="1405"/>
    </location>
</feature>
<dbReference type="Pfam" id="PF08659">
    <property type="entry name" value="KR"/>
    <property type="match status" value="1"/>
</dbReference>
<dbReference type="GO" id="GO:0031177">
    <property type="term" value="F:phosphopantetheine binding"/>
    <property type="evidence" value="ECO:0007669"/>
    <property type="project" value="InterPro"/>
</dbReference>
<dbReference type="InterPro" id="IPR020841">
    <property type="entry name" value="PKS_Beta-ketoAc_synthase_dom"/>
</dbReference>
<dbReference type="CDD" id="cd08956">
    <property type="entry name" value="KR_3_FAS_SDR_x"/>
    <property type="match status" value="1"/>
</dbReference>
<dbReference type="InterPro" id="IPR049900">
    <property type="entry name" value="PKS_mFAS_DH"/>
</dbReference>
<dbReference type="InterPro" id="IPR020806">
    <property type="entry name" value="PKS_PP-bd"/>
</dbReference>
<dbReference type="Gene3D" id="3.10.129.110">
    <property type="entry name" value="Polyketide synthase dehydratase"/>
    <property type="match status" value="1"/>
</dbReference>
<dbReference type="PANTHER" id="PTHR43775">
    <property type="entry name" value="FATTY ACID SYNTHASE"/>
    <property type="match status" value="1"/>
</dbReference>
<dbReference type="PROSITE" id="PS52004">
    <property type="entry name" value="KS3_2"/>
    <property type="match status" value="2"/>
</dbReference>
<keyword evidence="4" id="KW-0511">Multifunctional enzyme</keyword>
<dbReference type="CDD" id="cd00833">
    <property type="entry name" value="PKS"/>
    <property type="match status" value="2"/>
</dbReference>
<dbReference type="SUPFAM" id="SSF51735">
    <property type="entry name" value="NAD(P)-binding Rossmann-fold domains"/>
    <property type="match status" value="2"/>
</dbReference>
<dbReference type="InterPro" id="IPR001227">
    <property type="entry name" value="Ac_transferase_dom_sf"/>
</dbReference>
<dbReference type="InterPro" id="IPR018201">
    <property type="entry name" value="Ketoacyl_synth_AS"/>
</dbReference>
<dbReference type="GO" id="GO:0004312">
    <property type="term" value="F:fatty acid synthase activity"/>
    <property type="evidence" value="ECO:0007669"/>
    <property type="project" value="TreeGrafter"/>
</dbReference>
<name>A0A7K1KXG7_9ACTN</name>
<dbReference type="InterPro" id="IPR020807">
    <property type="entry name" value="PKS_DH"/>
</dbReference>
<dbReference type="Gene3D" id="3.40.47.10">
    <property type="match status" value="2"/>
</dbReference>
<feature type="domain" description="PKS/mFAS DH" evidence="9">
    <location>
        <begin position="1860"/>
        <end position="2116"/>
    </location>
</feature>
<dbReference type="InterPro" id="IPR016039">
    <property type="entry name" value="Thiolase-like"/>
</dbReference>
<dbReference type="InterPro" id="IPR036736">
    <property type="entry name" value="ACP-like_sf"/>
</dbReference>
<evidence type="ECO:0000256" key="2">
    <source>
        <dbReference type="ARBA" id="ARBA00022553"/>
    </source>
</evidence>
<evidence type="ECO:0000256" key="1">
    <source>
        <dbReference type="ARBA" id="ARBA00022450"/>
    </source>
</evidence>
<dbReference type="SUPFAM" id="SSF52151">
    <property type="entry name" value="FabD/lysophospholipase-like"/>
    <property type="match status" value="2"/>
</dbReference>
<dbReference type="PROSITE" id="PS50075">
    <property type="entry name" value="CARRIER"/>
    <property type="match status" value="2"/>
</dbReference>
<dbReference type="PROSITE" id="PS00606">
    <property type="entry name" value="KS3_1"/>
    <property type="match status" value="1"/>
</dbReference>
<dbReference type="SMART" id="SM00826">
    <property type="entry name" value="PKS_DH"/>
    <property type="match status" value="1"/>
</dbReference>
<dbReference type="Pfam" id="PF00550">
    <property type="entry name" value="PP-binding"/>
    <property type="match status" value="2"/>
</dbReference>
<dbReference type="SMART" id="SM00823">
    <property type="entry name" value="PKS_PP"/>
    <property type="match status" value="2"/>
</dbReference>
<reference evidence="10 11" key="1">
    <citation type="submission" date="2019-11" db="EMBL/GenBank/DDBJ databases">
        <authorList>
            <person name="Cao P."/>
        </authorList>
    </citation>
    <scope>NUCLEOTIDE SEQUENCE [LARGE SCALE GENOMIC DNA]</scope>
    <source>
        <strain evidence="10 11">NEAU-AAG5</strain>
    </source>
</reference>
<evidence type="ECO:0000313" key="10">
    <source>
        <dbReference type="EMBL" id="MUN36757.1"/>
    </source>
</evidence>
<dbReference type="Proteomes" id="UP000432015">
    <property type="component" value="Unassembled WGS sequence"/>
</dbReference>
<evidence type="ECO:0000259" key="9">
    <source>
        <dbReference type="PROSITE" id="PS52019"/>
    </source>
</evidence>
<dbReference type="SMART" id="SM00827">
    <property type="entry name" value="PKS_AT"/>
    <property type="match status" value="2"/>
</dbReference>
<protein>
    <submittedName>
        <fullName evidence="10">SDR family NAD(P)-dependent oxidoreductase</fullName>
    </submittedName>
</protein>
<dbReference type="InterPro" id="IPR013968">
    <property type="entry name" value="PKS_KR"/>
</dbReference>
<dbReference type="InterPro" id="IPR049552">
    <property type="entry name" value="PKS_DH_N"/>
</dbReference>
<dbReference type="InterPro" id="IPR006162">
    <property type="entry name" value="Ppantetheine_attach_site"/>
</dbReference>
<keyword evidence="2" id="KW-0597">Phosphoprotein</keyword>
<evidence type="ECO:0000256" key="3">
    <source>
        <dbReference type="ARBA" id="ARBA00022679"/>
    </source>
</evidence>
<dbReference type="InterPro" id="IPR014031">
    <property type="entry name" value="Ketoacyl_synth_C"/>
</dbReference>
<feature type="active site" description="Proton acceptor; for dehydratase activity" evidence="6">
    <location>
        <position position="1891"/>
    </location>
</feature>
<dbReference type="InterPro" id="IPR050091">
    <property type="entry name" value="PKS_NRPS_Biosynth_Enz"/>
</dbReference>
<keyword evidence="11" id="KW-1185">Reference proteome</keyword>
<dbReference type="Pfam" id="PF00109">
    <property type="entry name" value="ketoacyl-synt"/>
    <property type="match status" value="2"/>
</dbReference>
<keyword evidence="3" id="KW-0808">Transferase</keyword>
<dbReference type="FunFam" id="3.40.47.10:FF:000019">
    <property type="entry name" value="Polyketide synthase type I"/>
    <property type="match status" value="1"/>
</dbReference>
<dbReference type="InterPro" id="IPR014043">
    <property type="entry name" value="Acyl_transferase_dom"/>
</dbReference>
<dbReference type="InterPro" id="IPR036291">
    <property type="entry name" value="NAD(P)-bd_dom_sf"/>
</dbReference>
<feature type="region of interest" description="N-terminal hotdog fold" evidence="6">
    <location>
        <begin position="1860"/>
        <end position="1969"/>
    </location>
</feature>
<dbReference type="InterPro" id="IPR014030">
    <property type="entry name" value="Ketoacyl_synth_N"/>
</dbReference>
<dbReference type="SUPFAM" id="SSF53901">
    <property type="entry name" value="Thiolase-like"/>
    <property type="match status" value="2"/>
</dbReference>
<dbReference type="Gene3D" id="1.10.1200.10">
    <property type="entry name" value="ACP-like"/>
    <property type="match status" value="2"/>
</dbReference>
<dbReference type="Pfam" id="PF02801">
    <property type="entry name" value="Ketoacyl-synt_C"/>
    <property type="match status" value="2"/>
</dbReference>
<dbReference type="PROSITE" id="PS52019">
    <property type="entry name" value="PKS_MFAS_DH"/>
    <property type="match status" value="1"/>
</dbReference>
<dbReference type="GO" id="GO:0006633">
    <property type="term" value="P:fatty acid biosynthetic process"/>
    <property type="evidence" value="ECO:0007669"/>
    <property type="project" value="InterPro"/>
</dbReference>
<evidence type="ECO:0000256" key="6">
    <source>
        <dbReference type="PROSITE-ProRule" id="PRU01363"/>
    </source>
</evidence>
<dbReference type="InterPro" id="IPR049551">
    <property type="entry name" value="PKS_DH_C"/>
</dbReference>
<feature type="active site" description="Proton donor; for dehydratase activity" evidence="6">
    <location>
        <position position="2042"/>
    </location>
</feature>
<dbReference type="Pfam" id="PF16197">
    <property type="entry name" value="KAsynt_C_assoc"/>
    <property type="match status" value="2"/>
</dbReference>
<dbReference type="Pfam" id="PF22953">
    <property type="entry name" value="SpnB_Rossmann"/>
    <property type="match status" value="1"/>
</dbReference>
<feature type="domain" description="Carrier" evidence="7">
    <location>
        <begin position="888"/>
        <end position="963"/>
    </location>
</feature>
<dbReference type="SMART" id="SM00825">
    <property type="entry name" value="PKS_KS"/>
    <property type="match status" value="2"/>
</dbReference>
<keyword evidence="1" id="KW-0596">Phosphopantetheine</keyword>
<evidence type="ECO:0000256" key="4">
    <source>
        <dbReference type="ARBA" id="ARBA00023268"/>
    </source>
</evidence>
<feature type="domain" description="Carrier" evidence="7">
    <location>
        <begin position="2569"/>
        <end position="2644"/>
    </location>
</feature>
<dbReference type="InterPro" id="IPR009081">
    <property type="entry name" value="PP-bd_ACP"/>
</dbReference>
<dbReference type="FunFam" id="1.10.1200.10:FF:000007">
    <property type="entry name" value="Probable polyketide synthase pks17"/>
    <property type="match status" value="1"/>
</dbReference>
<dbReference type="GO" id="GO:0004315">
    <property type="term" value="F:3-oxoacyl-[acyl-carrier-protein] synthase activity"/>
    <property type="evidence" value="ECO:0007669"/>
    <property type="project" value="InterPro"/>
</dbReference>
<dbReference type="PANTHER" id="PTHR43775:SF51">
    <property type="entry name" value="INACTIVE PHENOLPHTHIOCEROL SYNTHESIS POLYKETIDE SYNTHASE TYPE I PKS1-RELATED"/>
    <property type="match status" value="1"/>
</dbReference>
<dbReference type="InterPro" id="IPR057326">
    <property type="entry name" value="KR_dom"/>
</dbReference>
<dbReference type="SUPFAM" id="SSF55048">
    <property type="entry name" value="Probable ACP-binding domain of malonyl-CoA ACP transacylase"/>
    <property type="match status" value="2"/>
</dbReference>
<feature type="region of interest" description="C-terminal hotdog fold" evidence="6">
    <location>
        <begin position="1981"/>
        <end position="2116"/>
    </location>
</feature>
<evidence type="ECO:0000313" key="11">
    <source>
        <dbReference type="Proteomes" id="UP000432015"/>
    </source>
</evidence>
<dbReference type="PROSITE" id="PS00012">
    <property type="entry name" value="PHOSPHOPANTETHEINE"/>
    <property type="match status" value="2"/>
</dbReference>
<comment type="caution">
    <text evidence="10">The sequence shown here is derived from an EMBL/GenBank/DDBJ whole genome shotgun (WGS) entry which is preliminary data.</text>
</comment>
<organism evidence="10 11">
    <name type="scientific">Actinomadura litoris</name>
    <dbReference type="NCBI Taxonomy" id="2678616"/>
    <lineage>
        <taxon>Bacteria</taxon>
        <taxon>Bacillati</taxon>
        <taxon>Actinomycetota</taxon>
        <taxon>Actinomycetes</taxon>
        <taxon>Streptosporangiales</taxon>
        <taxon>Thermomonosporaceae</taxon>
        <taxon>Actinomadura</taxon>
    </lineage>
</organism>
<gene>
    <name evidence="10" type="ORF">GNZ18_09130</name>
</gene>
<keyword evidence="5" id="KW-0012">Acyltransferase</keyword>
<dbReference type="Pfam" id="PF21089">
    <property type="entry name" value="PKS_DH_N"/>
    <property type="match status" value="1"/>
</dbReference>
<dbReference type="InterPro" id="IPR032821">
    <property type="entry name" value="PKS_assoc"/>
</dbReference>
<dbReference type="RefSeq" id="WP_156215821.1">
    <property type="nucleotide sequence ID" value="NZ_WOFH01000003.1"/>
</dbReference>
<dbReference type="SMART" id="SM01294">
    <property type="entry name" value="PKS_PP_betabranch"/>
    <property type="match status" value="2"/>
</dbReference>
<evidence type="ECO:0000259" key="8">
    <source>
        <dbReference type="PROSITE" id="PS52004"/>
    </source>
</evidence>
<sequence>MPQEEWPSTAIAVIGMACRLPGAPAPNAFWTLLREGRDAVGPAPAGRGLDGARGGFLDRVDGFDAAFFGVSPREAAAMDPRQRLMLELSWEALEDSGTVPAALEHTATGVFTGTFWDDYAMLSRDAGAAGRHTLTGTARGIIANRVSYTLGLRGPSLTVDSGQSSSLVAVHLAMESLLSGESALALAGGVSLIMDPASTRGSELFGGLSPDGRCHTFDARANGYVRGEGGGVLVLKPLHRALAEGDPVRCVLLGGAVNNDGGGAGLTVPDRDAQADLIRSACARAGVSPGEVQYVELHGTGTAVGDPVEAAALGAALGAPRPAGSPPLAVGSVKTNVGHLEGAAGITGLIKTVLSVQNRLLPASLNYETPNPHIPLDELNLRVQDRAGEWPAPDRRLVAGVSSFGMGGTNCHILVGEAPPVRDETPRDPAPGPVVWTLSGRDRRALRDQARRLRDVSGSPADIGFSLATTRTAFAHRAVVIGDEPGAALDALAEDRPVTGMVTGSVGDPGKVVFVFPGQGSQWAGMATELMETSPVFRARLQDCADALQPHVGWSLIDVLTGGAPLEGDDVVQPALWAVMVALADQWRSFGVHPDAVIGHSQGEIAAACVAGALSLPDAARIVALRAQVVRDLAGNGAMASLELTADQTRDRIARWDGAVAIAALNGPGATVVSGDAAAVEEIIAECRAEDVRARRVPIDYGSHSRHVEPVRERLAEVLSGVAPRTSDVVFHSTVTGEVLDTAGLDAGYWYRNLRQPILLEPVTRLLLERGHRTFIEVSPHPVLTMALRATADAAGVPAVVTGSLRRGEGGLERFLTSAATAHVNGVPVDWTAGPGWQDAVRVPLPTYPFQRRSHWIDTSGSTVPAVPRPVAEAAVVEDDLPDVRSEEEFLRLVRATAAIVLGHDAPDDVPPSATFKDLGFDSLGAVELRERLESGTGLRLPPTLVYNHPTPERLARHLWTLEGGASPSSDTAVSTVALDEPVAIVGMACRYPGGASSPEELWRLVAEGRDAVSGFPENRGWDIEALYDPDPSRAGTSYVRQGGFLHDADLFDADLFGISPREASAMDPQQRLLLETAWEVFERAGIVPSALRGTRTGVFAGVTTHDYGPRLADAPADFGGHVLTGSTTSVASGRIAYSFGLEGPAITVDTACSSSLVAMHLAVQSLRNGECTMALAGGATIMSTPGMFTEFSRQRGLSVDGRCKAFAAAADGTGWGEGVGLVLLERLSDAERLGHRVLAVVRGSAVNQDGASNGLTAPNGPSQERVITQALANAGLTSGDVDVVEAHGTGTALGDPIEAQALLATYGRGRSEGRPLWLGSVKSNIGHTQAAAGVAGVIKMVGAMRAGVLPQTLHVDQPSPHVDWSAGGVSLLTESQPWEKDQPRRAAVSSFGISGTNAHIILEQAPEEPATKPAEISGPVPWLISAKTEPALRAQADRLGGVTDDVAGAATALANTRATLEHRAVIIGQSADEFDAGLRALAAGAEAPNLVQGRAGTPGKTVLVFPGQGWQWQGMAAALLDESPVFAESIARCAEALEPFIDWSLIDALREGVGMDRVDVLQPALWAVMISLAKVWRSAGVIPDAVIGHSQGEIAAAHIAGALTLHDSAKVVALRSRALTALSGSGAMASLSLSAEQTQERIAAHDGVEIAAFNGPSATVISGDPDAINAIVNTCKDEGLNARVLPVDYASHCAHTERIRDQILTDLTDLSPQTPHIPFYSTLTGQRLDTEQLDGRYWYNNLRNPVRFQPAIQQLLNHGHSTFVEASAHPVLAPAISDTDDGAVVTGTLRRDEGGLDRFLASAAHLHVHGTPIDWTQLLPKDAPQADLPTYPFQRRSYWLNPPRPTTDVPHLGLQPAEHPLLATVNELPDGTTVYTGAVSTTTHPWLVDHAVTHTPILPGTAFLDLALHTHPTVHELTLHAPLILDERLTQIQVVLGPDRDITIRSRTGGGEWTQHATGIVGDESDEPAPNPPVWPPEGAEPVELAEFYDVLADTGFTYGPAFQGMRAAWTRGKEVFAEVGLAPEQQDEVDGFGVHPALLDAALHAMFVPDAEEGGLPFSWTDVTLRATGATVLRVRMTWTAPDAISFTVFDPSGGAVAAVESLTLRPLSSARLSAGRGAGPLYRTAWTPLPSTTPEPGRRWAWVGPEDARIRKGLEEAGITLDTVPDLASLEAPDIVLVPADTVHHALSTVQEWLADEAFASARLVFVGAGPDEVSEAPVWGLVRTAQTEEPGRFVLVGLDGDAASVAALPAALASGEPQLQIIDGHPRAARLEKAATDESAPLPPLDGTVLITGGTGGLGRMLARHLVTERGARRLLLTSRRGPATEGAAQLHKELTELGAHVTIAACDTADREQLATLLNHIPTQHPLTTVIHAAGVLDDGVLSQLTPERLDTVLKPKVTGAWNLHELTRDLDLDAFVLFSSVVGTIGGAGQANYAAANAALDALARLRHGEGLPALSLAWGLWAQESGMTSAMGEADRRRMLRWGVTPLPSEQGLALLDAAWASPLGPVLVPVRLDLAALRANAEVPALMRGLVPRRPRKEAAAAQEADLKGRVAAMPPDARRRFLVDLVRGHAAAAVGHAEPAAVPEDRPFKDLGFDSLTSVELRTRLNRAAGVRLPASVTFDHPTPAALAERLARELGADPHQEADDEAAVRGLLASVPLARLRASGLLERLTELAEDGGGAAPAETEQIDAMNADELIRLALNGSTSDGA</sequence>
<dbReference type="Gene3D" id="3.40.366.10">
    <property type="entry name" value="Malonyl-Coenzyme A Acyl Carrier Protein, domain 2"/>
    <property type="match status" value="2"/>
</dbReference>
<dbReference type="InterPro" id="IPR055123">
    <property type="entry name" value="SpnB-like_Rossmann"/>
</dbReference>
<evidence type="ECO:0000259" key="7">
    <source>
        <dbReference type="PROSITE" id="PS50075"/>
    </source>
</evidence>